<organism evidence="2 3">
    <name type="scientific">Quercus suber</name>
    <name type="common">Cork oak</name>
    <dbReference type="NCBI Taxonomy" id="58331"/>
    <lineage>
        <taxon>Eukaryota</taxon>
        <taxon>Viridiplantae</taxon>
        <taxon>Streptophyta</taxon>
        <taxon>Embryophyta</taxon>
        <taxon>Tracheophyta</taxon>
        <taxon>Spermatophyta</taxon>
        <taxon>Magnoliopsida</taxon>
        <taxon>eudicotyledons</taxon>
        <taxon>Gunneridae</taxon>
        <taxon>Pentapetalae</taxon>
        <taxon>rosids</taxon>
        <taxon>fabids</taxon>
        <taxon>Fagales</taxon>
        <taxon>Fagaceae</taxon>
        <taxon>Quercus</taxon>
    </lineage>
</organism>
<protein>
    <submittedName>
        <fullName evidence="2">Uncharacterized protein</fullName>
    </submittedName>
</protein>
<proteinExistence type="predicted"/>
<comment type="caution">
    <text evidence="2">The sequence shown here is derived from an EMBL/GenBank/DDBJ whole genome shotgun (WGS) entry which is preliminary data.</text>
</comment>
<evidence type="ECO:0000313" key="2">
    <source>
        <dbReference type="EMBL" id="KAK7842604.1"/>
    </source>
</evidence>
<name>A0AAW0KTQ2_QUESU</name>
<dbReference type="AlphaFoldDB" id="A0AAW0KTQ2"/>
<gene>
    <name evidence="2" type="ORF">CFP56_013548</name>
</gene>
<accession>A0AAW0KTQ2</accession>
<dbReference type="Proteomes" id="UP000237347">
    <property type="component" value="Unassembled WGS sequence"/>
</dbReference>
<dbReference type="EMBL" id="PKMF04000218">
    <property type="protein sequence ID" value="KAK7842604.1"/>
    <property type="molecule type" value="Genomic_DNA"/>
</dbReference>
<feature type="non-terminal residue" evidence="2">
    <location>
        <position position="1"/>
    </location>
</feature>
<evidence type="ECO:0000313" key="3">
    <source>
        <dbReference type="Proteomes" id="UP000237347"/>
    </source>
</evidence>
<keyword evidence="3" id="KW-1185">Reference proteome</keyword>
<keyword evidence="1" id="KW-0812">Transmembrane</keyword>
<evidence type="ECO:0000256" key="1">
    <source>
        <dbReference type="SAM" id="Phobius"/>
    </source>
</evidence>
<feature type="transmembrane region" description="Helical" evidence="1">
    <location>
        <begin position="160"/>
        <end position="186"/>
    </location>
</feature>
<sequence>CPHCPTVHGPTIESCPIHLRTFALSNTPPNGYYSRASLFHTKAIEEQILQYISLEQLHPHQTLQSISFSPISHPIHGLSSPICLPFFILHPSHGNPSNEEDLKCCSTLGTMNSSDDIARPRSPHHFIRGLSTHSKIVMDEGGVVVSALEWWLWLWNGNCYSIFMTLMVPLFGLAGIVAKCFWVSVLGLHFDKARDMAADLRRWDDDCVDELCDLVFGQFLLGNMYRHATNDYVWEEITHTLNAWTGKAFTKRQSQLFFSFNVLLKHRFTPPPCFFQQASFILNSTSMLLSQAAST</sequence>
<keyword evidence="1" id="KW-1133">Transmembrane helix</keyword>
<keyword evidence="1" id="KW-0472">Membrane</keyword>
<reference evidence="2 3" key="1">
    <citation type="journal article" date="2018" name="Sci. Data">
        <title>The draft genome sequence of cork oak.</title>
        <authorList>
            <person name="Ramos A.M."/>
            <person name="Usie A."/>
            <person name="Barbosa P."/>
            <person name="Barros P.M."/>
            <person name="Capote T."/>
            <person name="Chaves I."/>
            <person name="Simoes F."/>
            <person name="Abreu I."/>
            <person name="Carrasquinho I."/>
            <person name="Faro C."/>
            <person name="Guimaraes J.B."/>
            <person name="Mendonca D."/>
            <person name="Nobrega F."/>
            <person name="Rodrigues L."/>
            <person name="Saibo N.J.M."/>
            <person name="Varela M.C."/>
            <person name="Egas C."/>
            <person name="Matos J."/>
            <person name="Miguel C.M."/>
            <person name="Oliveira M.M."/>
            <person name="Ricardo C.P."/>
            <person name="Goncalves S."/>
        </authorList>
    </citation>
    <scope>NUCLEOTIDE SEQUENCE [LARGE SCALE GENOMIC DNA]</scope>
    <source>
        <strain evidence="3">cv. HL8</strain>
    </source>
</reference>